<evidence type="ECO:0000313" key="5">
    <source>
        <dbReference type="Proteomes" id="UP001596456"/>
    </source>
</evidence>
<feature type="compositionally biased region" description="Pro residues" evidence="3">
    <location>
        <begin position="21"/>
        <end position="41"/>
    </location>
</feature>
<protein>
    <submittedName>
        <fullName evidence="4">Deoxyribonuclease II family protein</fullName>
    </submittedName>
</protein>
<reference evidence="5" key="1">
    <citation type="journal article" date="2019" name="Int. J. Syst. Evol. Microbiol.">
        <title>The Global Catalogue of Microorganisms (GCM) 10K type strain sequencing project: providing services to taxonomists for standard genome sequencing and annotation.</title>
        <authorList>
            <consortium name="The Broad Institute Genomics Platform"/>
            <consortium name="The Broad Institute Genome Sequencing Center for Infectious Disease"/>
            <person name="Wu L."/>
            <person name="Ma J."/>
        </authorList>
    </citation>
    <scope>NUCLEOTIDE SEQUENCE [LARGE SCALE GENOMIC DNA]</scope>
    <source>
        <strain evidence="5">CGMCC 1.16275</strain>
    </source>
</reference>
<dbReference type="RefSeq" id="WP_377357272.1">
    <property type="nucleotide sequence ID" value="NZ_JBHTCM010000006.1"/>
</dbReference>
<evidence type="ECO:0000313" key="4">
    <source>
        <dbReference type="EMBL" id="MFC7332698.1"/>
    </source>
</evidence>
<evidence type="ECO:0000256" key="1">
    <source>
        <dbReference type="ARBA" id="ARBA00007527"/>
    </source>
</evidence>
<dbReference type="PANTHER" id="PTHR10858">
    <property type="entry name" value="DEOXYRIBONUCLEASE II"/>
    <property type="match status" value="1"/>
</dbReference>
<keyword evidence="5" id="KW-1185">Reference proteome</keyword>
<dbReference type="EMBL" id="JBHTCM010000006">
    <property type="protein sequence ID" value="MFC7332698.1"/>
    <property type="molecule type" value="Genomic_DNA"/>
</dbReference>
<dbReference type="Pfam" id="PF03265">
    <property type="entry name" value="DNase_II"/>
    <property type="match status" value="1"/>
</dbReference>
<evidence type="ECO:0000256" key="2">
    <source>
        <dbReference type="ARBA" id="ARBA00022801"/>
    </source>
</evidence>
<sequence>MPVLLSLVVCMPGATRAQDNTPPPPSPPPSPPASDALPPAPAPLLAADRPVPWWVAFKFNAASFPHCAGAAQRRCPFGGTVQDYRLFSQQYLFTAAGGPPLGMGADCLGDDTADPLGATFGQVYDGGGAYYVIWNDQFYDAPAIRGCDGSCGAPWGHAKGMLAWNDQGQGVVLQVSTPSWPAAGSSATPRQGDGNSLGCIKDDDVEVSQHFFALALGPGDVAVVLKALANASVVTDPGNPQIVRNGGPADIQALVQSLGRTVAGTAVTDDRLSGGVRLISKPSALHVPPWQLVSATLGGVPLRVASWWAEPEIPSAPAGAPACWADGLGTPGAVEIATTGTWGQTVLGLKGGEGADFNHAKIGVSTDPARPVTVFGDMNQQGALSGNCGSSQNGRGGLFFVLEDTALHAGFSALLQGAGAPGGP</sequence>
<accession>A0ABW2KTZ1</accession>
<comment type="caution">
    <text evidence="4">The sequence shown here is derived from an EMBL/GenBank/DDBJ whole genome shotgun (WGS) entry which is preliminary data.</text>
</comment>
<name>A0ABW2KTZ1_9PROT</name>
<organism evidence="4 5">
    <name type="scientific">Rhodocista pekingensis</name>
    <dbReference type="NCBI Taxonomy" id="201185"/>
    <lineage>
        <taxon>Bacteria</taxon>
        <taxon>Pseudomonadati</taxon>
        <taxon>Pseudomonadota</taxon>
        <taxon>Alphaproteobacteria</taxon>
        <taxon>Rhodospirillales</taxon>
        <taxon>Azospirillaceae</taxon>
        <taxon>Rhodocista</taxon>
    </lineage>
</organism>
<feature type="region of interest" description="Disordered" evidence="3">
    <location>
        <begin position="15"/>
        <end position="41"/>
    </location>
</feature>
<proteinExistence type="inferred from homology"/>
<keyword evidence="2" id="KW-0378">Hydrolase</keyword>
<evidence type="ECO:0000256" key="3">
    <source>
        <dbReference type="SAM" id="MobiDB-lite"/>
    </source>
</evidence>
<dbReference type="PANTHER" id="PTHR10858:SF23">
    <property type="entry name" value="DEOXYRIBONUCLEASE II"/>
    <property type="match status" value="1"/>
</dbReference>
<dbReference type="InterPro" id="IPR004947">
    <property type="entry name" value="DNase_II"/>
</dbReference>
<comment type="similarity">
    <text evidence="1">Belongs to the DNase II family.</text>
</comment>
<dbReference type="Proteomes" id="UP001596456">
    <property type="component" value="Unassembled WGS sequence"/>
</dbReference>
<gene>
    <name evidence="4" type="ORF">ACFQPS_05950</name>
</gene>